<evidence type="ECO:0000313" key="1">
    <source>
        <dbReference type="EMBL" id="CAG7890563.1"/>
    </source>
</evidence>
<accession>A0A3P5ZSV1</accession>
<dbReference type="EMBL" id="LS974617">
    <property type="protein sequence ID" value="CAG7890563.1"/>
    <property type="molecule type" value="Genomic_DNA"/>
</dbReference>
<evidence type="ECO:0000313" key="2">
    <source>
        <dbReference type="EMBL" id="VDC77733.1"/>
    </source>
</evidence>
<protein>
    <submittedName>
        <fullName evidence="1">Uncharacterized protein</fullName>
    </submittedName>
</protein>
<dbReference type="Gramene" id="A01p46390.2_BraZ1">
    <property type="protein sequence ID" value="A01p46390.2_BraZ1.CDS"/>
    <property type="gene ID" value="A01g46390.2_BraZ1"/>
</dbReference>
<dbReference type="EMBL" id="LR031571">
    <property type="protein sequence ID" value="VDC77733.1"/>
    <property type="molecule type" value="Genomic_DNA"/>
</dbReference>
<organism evidence="2">
    <name type="scientific">Brassica campestris</name>
    <name type="common">Field mustard</name>
    <dbReference type="NCBI Taxonomy" id="3711"/>
    <lineage>
        <taxon>Eukaryota</taxon>
        <taxon>Viridiplantae</taxon>
        <taxon>Streptophyta</taxon>
        <taxon>Embryophyta</taxon>
        <taxon>Tracheophyta</taxon>
        <taxon>Spermatophyta</taxon>
        <taxon>Magnoliopsida</taxon>
        <taxon>eudicotyledons</taxon>
        <taxon>Gunneridae</taxon>
        <taxon>Pentapetalae</taxon>
        <taxon>rosids</taxon>
        <taxon>malvids</taxon>
        <taxon>Brassicales</taxon>
        <taxon>Brassicaceae</taxon>
        <taxon>Brassiceae</taxon>
        <taxon>Brassica</taxon>
    </lineage>
</organism>
<reference evidence="2" key="1">
    <citation type="submission" date="2018-11" db="EMBL/GenBank/DDBJ databases">
        <authorList>
            <consortium name="Genoscope - CEA"/>
            <person name="William W."/>
        </authorList>
    </citation>
    <scope>NUCLEOTIDE SEQUENCE</scope>
</reference>
<gene>
    <name evidence="2" type="ORF">BRAA01T04235Z</name>
    <name evidence="1" type="ORF">BRAPAZ1V2_A01P46390.2</name>
</gene>
<proteinExistence type="predicted"/>
<dbReference type="AlphaFoldDB" id="A0A3P5ZSV1"/>
<sequence length="89" mass="9648">MTLSSVGPVAAQHLKTNASITLATAPSDLHAETRRVHLLMSHSSPPRLSLVTSSLLTRSLTKSLFVYLPSPERTIPGMLTLVAVRIYCH</sequence>
<dbReference type="Proteomes" id="UP000694005">
    <property type="component" value="Chromosome A01"/>
</dbReference>
<name>A0A3P5ZSV1_BRACM</name>